<dbReference type="Proteomes" id="UP001151760">
    <property type="component" value="Unassembled WGS sequence"/>
</dbReference>
<keyword evidence="2" id="KW-1185">Reference proteome</keyword>
<keyword evidence="1" id="KW-0695">RNA-directed DNA polymerase</keyword>
<reference evidence="1" key="1">
    <citation type="journal article" date="2022" name="Int. J. Mol. Sci.">
        <title>Draft Genome of Tanacetum Coccineum: Genomic Comparison of Closely Related Tanacetum-Family Plants.</title>
        <authorList>
            <person name="Yamashiro T."/>
            <person name="Shiraishi A."/>
            <person name="Nakayama K."/>
            <person name="Satake H."/>
        </authorList>
    </citation>
    <scope>NUCLEOTIDE SEQUENCE</scope>
</reference>
<dbReference type="SUPFAM" id="SSF53098">
    <property type="entry name" value="Ribonuclease H-like"/>
    <property type="match status" value="1"/>
</dbReference>
<dbReference type="PANTHER" id="PTHR45835">
    <property type="entry name" value="YALI0A06105P"/>
    <property type="match status" value="1"/>
</dbReference>
<protein>
    <submittedName>
        <fullName evidence="1">Reverse transcriptase domain-containing protein</fullName>
    </submittedName>
</protein>
<comment type="caution">
    <text evidence="1">The sequence shown here is derived from an EMBL/GenBank/DDBJ whole genome shotgun (WGS) entry which is preliminary data.</text>
</comment>
<dbReference type="PANTHER" id="PTHR45835:SF99">
    <property type="entry name" value="CHROMO DOMAIN-CONTAINING PROTEIN-RELATED"/>
    <property type="match status" value="1"/>
</dbReference>
<reference evidence="1" key="2">
    <citation type="submission" date="2022-01" db="EMBL/GenBank/DDBJ databases">
        <authorList>
            <person name="Yamashiro T."/>
            <person name="Shiraishi A."/>
            <person name="Satake H."/>
            <person name="Nakayama K."/>
        </authorList>
    </citation>
    <scope>NUCLEOTIDE SEQUENCE</scope>
</reference>
<gene>
    <name evidence="1" type="ORF">Tco_1054018</name>
</gene>
<keyword evidence="1" id="KW-0548">Nucleotidyltransferase</keyword>
<name>A0ABQ5GWT0_9ASTR</name>
<dbReference type="GO" id="GO:0003964">
    <property type="term" value="F:RNA-directed DNA polymerase activity"/>
    <property type="evidence" value="ECO:0007669"/>
    <property type="project" value="UniProtKB-KW"/>
</dbReference>
<evidence type="ECO:0000313" key="1">
    <source>
        <dbReference type="EMBL" id="GJT79676.1"/>
    </source>
</evidence>
<dbReference type="EMBL" id="BQNB010018921">
    <property type="protein sequence ID" value="GJT79676.1"/>
    <property type="molecule type" value="Genomic_DNA"/>
</dbReference>
<organism evidence="1 2">
    <name type="scientific">Tanacetum coccineum</name>
    <dbReference type="NCBI Taxonomy" id="301880"/>
    <lineage>
        <taxon>Eukaryota</taxon>
        <taxon>Viridiplantae</taxon>
        <taxon>Streptophyta</taxon>
        <taxon>Embryophyta</taxon>
        <taxon>Tracheophyta</taxon>
        <taxon>Spermatophyta</taxon>
        <taxon>Magnoliopsida</taxon>
        <taxon>eudicotyledons</taxon>
        <taxon>Gunneridae</taxon>
        <taxon>Pentapetalae</taxon>
        <taxon>asterids</taxon>
        <taxon>campanulids</taxon>
        <taxon>Asterales</taxon>
        <taxon>Asteraceae</taxon>
        <taxon>Asteroideae</taxon>
        <taxon>Anthemideae</taxon>
        <taxon>Anthemidinae</taxon>
        <taxon>Tanacetum</taxon>
    </lineage>
</organism>
<sequence>MTMLRSCMIEFGNSWDRHLPLIEFSYNNSYHTSIKATPFEALYGRKSSDLPILLRPEAEAIEFIREATIVFVEVRIENVKINFDKKYLHISLKTVHPRQSAAILSHADKAPPLMEWKL</sequence>
<keyword evidence="1" id="KW-0808">Transferase</keyword>
<evidence type="ECO:0000313" key="2">
    <source>
        <dbReference type="Proteomes" id="UP001151760"/>
    </source>
</evidence>
<dbReference type="InterPro" id="IPR036397">
    <property type="entry name" value="RNaseH_sf"/>
</dbReference>
<accession>A0ABQ5GWT0</accession>
<dbReference type="Gene3D" id="3.30.420.10">
    <property type="entry name" value="Ribonuclease H-like superfamily/Ribonuclease H"/>
    <property type="match status" value="1"/>
</dbReference>
<dbReference type="InterPro" id="IPR012337">
    <property type="entry name" value="RNaseH-like_sf"/>
</dbReference>
<proteinExistence type="predicted"/>